<dbReference type="OrthoDB" id="9813383at2"/>
<dbReference type="InterPro" id="IPR044668">
    <property type="entry name" value="PuuD-like"/>
</dbReference>
<evidence type="ECO:0000313" key="2">
    <source>
        <dbReference type="Proteomes" id="UP000469430"/>
    </source>
</evidence>
<reference evidence="1 2" key="1">
    <citation type="submission" date="2019-12" db="EMBL/GenBank/DDBJ databases">
        <title>Genomic-based taxomic classification of the family Erythrobacteraceae.</title>
        <authorList>
            <person name="Xu L."/>
        </authorList>
    </citation>
    <scope>NUCLEOTIDE SEQUENCE [LARGE SCALE GENOMIC DNA]</scope>
    <source>
        <strain evidence="1 2">S36</strain>
    </source>
</reference>
<dbReference type="Proteomes" id="UP000469430">
    <property type="component" value="Unassembled WGS sequence"/>
</dbReference>
<evidence type="ECO:0000313" key="1">
    <source>
        <dbReference type="EMBL" id="MXO97961.1"/>
    </source>
</evidence>
<accession>A0A6I4TS56</accession>
<sequence length="246" mass="26676">MEFGMSLRPLVGIMCCNEFAQRPVQAVATRFIEPVARYSGAIPVLVPALPDSFEAAALASRLDGLLLTGSRSNVAPHRYGSACEIERPFDERRDEAAFRLASHMIEKNRPVFGICRGMQELNVLYGGTLTCGLGGDHHGGDIDYEDQFANRHGVELVAGGHLAADVPNLRIDVTSVHQEGVDRLGTGLRAEAFALDDGLVEAFAAPSEPVLAVQWHPEWQVDKCRNGQRFFGLLGNALAGELRLPS</sequence>
<keyword evidence="1" id="KW-0378">Hydrolase</keyword>
<name>A0A6I4TS56_9SPHN</name>
<dbReference type="PROSITE" id="PS51273">
    <property type="entry name" value="GATASE_TYPE_1"/>
    <property type="match status" value="1"/>
</dbReference>
<dbReference type="GO" id="GO:0033969">
    <property type="term" value="F:gamma-glutamyl-gamma-aminobutyrate hydrolase activity"/>
    <property type="evidence" value="ECO:0007669"/>
    <property type="project" value="TreeGrafter"/>
</dbReference>
<dbReference type="SUPFAM" id="SSF52317">
    <property type="entry name" value="Class I glutamine amidotransferase-like"/>
    <property type="match status" value="1"/>
</dbReference>
<dbReference type="GO" id="GO:0006598">
    <property type="term" value="P:polyamine catabolic process"/>
    <property type="evidence" value="ECO:0007669"/>
    <property type="project" value="TreeGrafter"/>
</dbReference>
<dbReference type="PANTHER" id="PTHR43235">
    <property type="entry name" value="GLUTAMINE AMIDOTRANSFERASE PB2B2.05-RELATED"/>
    <property type="match status" value="1"/>
</dbReference>
<dbReference type="InterPro" id="IPR011697">
    <property type="entry name" value="Peptidase_C26"/>
</dbReference>
<protein>
    <submittedName>
        <fullName evidence="1">Gamma-glutamyl-gamma-aminobutyrate hydrolase family protein</fullName>
    </submittedName>
</protein>
<keyword evidence="2" id="KW-1185">Reference proteome</keyword>
<comment type="caution">
    <text evidence="1">The sequence shown here is derived from an EMBL/GenBank/DDBJ whole genome shotgun (WGS) entry which is preliminary data.</text>
</comment>
<dbReference type="EMBL" id="WTYJ01000001">
    <property type="protein sequence ID" value="MXO97961.1"/>
    <property type="molecule type" value="Genomic_DNA"/>
</dbReference>
<dbReference type="InterPro" id="IPR029062">
    <property type="entry name" value="Class_I_gatase-like"/>
</dbReference>
<organism evidence="1 2">
    <name type="scientific">Croceibacterium xixiisoli</name>
    <dbReference type="NCBI Taxonomy" id="1476466"/>
    <lineage>
        <taxon>Bacteria</taxon>
        <taxon>Pseudomonadati</taxon>
        <taxon>Pseudomonadota</taxon>
        <taxon>Alphaproteobacteria</taxon>
        <taxon>Sphingomonadales</taxon>
        <taxon>Erythrobacteraceae</taxon>
        <taxon>Croceibacterium</taxon>
    </lineage>
</organism>
<gene>
    <name evidence="1" type="ORF">GRI97_03025</name>
</gene>
<dbReference type="AlphaFoldDB" id="A0A6I4TS56"/>
<proteinExistence type="predicted"/>
<dbReference type="Pfam" id="PF07722">
    <property type="entry name" value="Peptidase_C26"/>
    <property type="match status" value="1"/>
</dbReference>
<dbReference type="GO" id="GO:0005829">
    <property type="term" value="C:cytosol"/>
    <property type="evidence" value="ECO:0007669"/>
    <property type="project" value="TreeGrafter"/>
</dbReference>
<dbReference type="Gene3D" id="3.40.50.880">
    <property type="match status" value="1"/>
</dbReference>
<dbReference type="PANTHER" id="PTHR43235:SF1">
    <property type="entry name" value="GLUTAMINE AMIDOTRANSFERASE PB2B2.05-RELATED"/>
    <property type="match status" value="1"/>
</dbReference>